<accession>A0ACB9MN66</accession>
<evidence type="ECO:0000313" key="2">
    <source>
        <dbReference type="Proteomes" id="UP001057402"/>
    </source>
</evidence>
<organism evidence="1 2">
    <name type="scientific">Melastoma candidum</name>
    <dbReference type="NCBI Taxonomy" id="119954"/>
    <lineage>
        <taxon>Eukaryota</taxon>
        <taxon>Viridiplantae</taxon>
        <taxon>Streptophyta</taxon>
        <taxon>Embryophyta</taxon>
        <taxon>Tracheophyta</taxon>
        <taxon>Spermatophyta</taxon>
        <taxon>Magnoliopsida</taxon>
        <taxon>eudicotyledons</taxon>
        <taxon>Gunneridae</taxon>
        <taxon>Pentapetalae</taxon>
        <taxon>rosids</taxon>
        <taxon>malvids</taxon>
        <taxon>Myrtales</taxon>
        <taxon>Melastomataceae</taxon>
        <taxon>Melastomatoideae</taxon>
        <taxon>Melastomateae</taxon>
        <taxon>Melastoma</taxon>
    </lineage>
</organism>
<sequence length="686" mass="76554">MASIRRRKPGFSDSEEKVRKDESLADEIEEEDEDKNNGKDKEGRVSGQLGKWKKEKKVKAPRWSCLDNCCWFIGLVCVIWWLLLFLYNAMPSSFPQYVTEAITGPLPDPPGVKLAKEGLRAKHPVVFVPGIVTGGLELWEGYDCAEGLFRKRLWGGTFGEVYKRPLCWVEHMSLDNETGLDPAGIRLRPVSGLVAADYFMPGYFVWAVLIANLARIGYEEKTMYMAAYDWRLSFQNTEVRDQTLSRMKSHIELMVATNGEKAVIVPHSMGVLYFMHFMKWVEAPAPMGGGGGLDWCAKHIKAVMNIGGPLLGVPKAVAGLFSAEAKDVAVARAIAPGILSRDFFQHQMLQHVMKMTRTWDSTMSMIPKGGDTIWGSLDWAPEEGYLPSKRRYTGNGSQPIDDNERKESTHRPKVHYGRIISFGRDVAESPASEIKRVDFRGAAKGYGDVNASCRDVWTEYNEMGIEGVRAVEGYKVYTGDSILDLLNFVAPKMMARGSAHFSYGIADNLDDPKYGHYKYWSNPLEAKLPNAPDMEIFAMYGSGIQTERAYIYQASPSECYIPFQIDTSANDEDENSCLMDGVYSVDGDETVPTLSAGFMCAKGWRGKTRFNPSGIRTYIREYDHAPPANLLEGRGTQSGAHVDIMGNFALVEDVMRVAAGATGDDLGGDRVYSDIFKWSEKINLEL</sequence>
<evidence type="ECO:0000313" key="1">
    <source>
        <dbReference type="EMBL" id="KAI4324804.1"/>
    </source>
</evidence>
<gene>
    <name evidence="1" type="ORF">MLD38_030258</name>
</gene>
<dbReference type="Proteomes" id="UP001057402">
    <property type="component" value="Chromosome 9"/>
</dbReference>
<name>A0ACB9MN66_9MYRT</name>
<dbReference type="EMBL" id="CM042888">
    <property type="protein sequence ID" value="KAI4324804.1"/>
    <property type="molecule type" value="Genomic_DNA"/>
</dbReference>
<keyword evidence="2" id="KW-1185">Reference proteome</keyword>
<protein>
    <submittedName>
        <fullName evidence="1">Uncharacterized protein</fullName>
    </submittedName>
</protein>
<comment type="caution">
    <text evidence="1">The sequence shown here is derived from an EMBL/GenBank/DDBJ whole genome shotgun (WGS) entry which is preliminary data.</text>
</comment>
<proteinExistence type="predicted"/>
<reference evidence="2" key="1">
    <citation type="journal article" date="2023" name="Front. Plant Sci.">
        <title>Chromosomal-level genome assembly of Melastoma candidum provides insights into trichome evolution.</title>
        <authorList>
            <person name="Zhong Y."/>
            <person name="Wu W."/>
            <person name="Sun C."/>
            <person name="Zou P."/>
            <person name="Liu Y."/>
            <person name="Dai S."/>
            <person name="Zhou R."/>
        </authorList>
    </citation>
    <scope>NUCLEOTIDE SEQUENCE [LARGE SCALE GENOMIC DNA]</scope>
</reference>